<name>A0A7G2CFT3_9TRYP</name>
<feature type="region of interest" description="Disordered" evidence="1">
    <location>
        <begin position="59"/>
        <end position="96"/>
    </location>
</feature>
<dbReference type="EMBL" id="LR877153">
    <property type="protein sequence ID" value="CAD2217821.1"/>
    <property type="molecule type" value="Genomic_DNA"/>
</dbReference>
<evidence type="ECO:0000313" key="2">
    <source>
        <dbReference type="EMBL" id="CAD2217821.1"/>
    </source>
</evidence>
<proteinExistence type="predicted"/>
<gene>
    <name evidence="2" type="ORF">ADEAN_000530400</name>
</gene>
<organism evidence="2 3">
    <name type="scientific">Angomonas deanei</name>
    <dbReference type="NCBI Taxonomy" id="59799"/>
    <lineage>
        <taxon>Eukaryota</taxon>
        <taxon>Discoba</taxon>
        <taxon>Euglenozoa</taxon>
        <taxon>Kinetoplastea</taxon>
        <taxon>Metakinetoplastina</taxon>
        <taxon>Trypanosomatida</taxon>
        <taxon>Trypanosomatidae</taxon>
        <taxon>Strigomonadinae</taxon>
        <taxon>Angomonas</taxon>
    </lineage>
</organism>
<accession>A0A7G2CFT3</accession>
<feature type="compositionally biased region" description="Basic and acidic residues" evidence="1">
    <location>
        <begin position="84"/>
        <end position="93"/>
    </location>
</feature>
<keyword evidence="3" id="KW-1185">Reference proteome</keyword>
<dbReference type="VEuPathDB" id="TriTrypDB:ADEAN_000530400"/>
<feature type="compositionally biased region" description="Basic and acidic residues" evidence="1">
    <location>
        <begin position="59"/>
        <end position="70"/>
    </location>
</feature>
<sequence>MTSAGGSVDAILAQYRESVRAAGRQARQTRHREKWPLLQPPIQIVTSVRSGRRALRLPLKEKTSYRAQKEARKKMKKNRPSTTRTDKTGKQPEPKAQMSLASLARMERFSNPQAPKSSAKGVGVAAAKGRVPVTKPPAGRSLWIRKCNKRSVKANLPTNRTRGLERQWAVQPSLLFKHLTEKRIPRRCLPWRRRRLFVKRRIAALSSRGILVGGKSYMTPCMRQVSIQFWDTVKVILMERRSALGNLQTSLHGALPTVLSARSFPLFGSVCEMVHIHTEHDGRLNSFSVVSVCRVIPLTERDDGFTVVVLDSPLVEDYLRDCSAEPSVPLTSVKPIVTHVKSYFPGGSGGEADLTKLLSHRVLPSYITGLRYRGELVSSDGGVLQSLVNRYL</sequence>
<reference evidence="2 3" key="1">
    <citation type="submission" date="2020-08" db="EMBL/GenBank/DDBJ databases">
        <authorList>
            <person name="Newling K."/>
            <person name="Davey J."/>
            <person name="Forrester S."/>
        </authorList>
    </citation>
    <scope>NUCLEOTIDE SEQUENCE [LARGE SCALE GENOMIC DNA]</scope>
    <source>
        <strain evidence="3">Crithidia deanei Carvalho (ATCC PRA-265)</strain>
    </source>
</reference>
<dbReference type="Proteomes" id="UP000515908">
    <property type="component" value="Chromosome 09"/>
</dbReference>
<evidence type="ECO:0000256" key="1">
    <source>
        <dbReference type="SAM" id="MobiDB-lite"/>
    </source>
</evidence>
<dbReference type="AlphaFoldDB" id="A0A7G2CFT3"/>
<protein>
    <submittedName>
        <fullName evidence="2">Uncharacterized protein</fullName>
    </submittedName>
</protein>
<evidence type="ECO:0000313" key="3">
    <source>
        <dbReference type="Proteomes" id="UP000515908"/>
    </source>
</evidence>